<dbReference type="AlphaFoldDB" id="A0A563F1B3"/>
<dbReference type="PANTHER" id="PTHR34406:SF1">
    <property type="entry name" value="PROTEIN YCEI"/>
    <property type="match status" value="1"/>
</dbReference>
<dbReference type="Gene3D" id="2.40.128.110">
    <property type="entry name" value="Lipid/polyisoprenoid-binding, YceI-like"/>
    <property type="match status" value="1"/>
</dbReference>
<dbReference type="InterPro" id="IPR036761">
    <property type="entry name" value="TTHA0802/YceI-like_sf"/>
</dbReference>
<dbReference type="SMART" id="SM00867">
    <property type="entry name" value="YceI"/>
    <property type="match status" value="1"/>
</dbReference>
<evidence type="ECO:0000259" key="2">
    <source>
        <dbReference type="SMART" id="SM00867"/>
    </source>
</evidence>
<gene>
    <name evidence="3" type="ORF">FKR81_03200</name>
</gene>
<dbReference type="Proteomes" id="UP000316639">
    <property type="component" value="Unassembled WGS sequence"/>
</dbReference>
<accession>A0A563F1B3</accession>
<dbReference type="Pfam" id="PF04264">
    <property type="entry name" value="YceI"/>
    <property type="match status" value="1"/>
</dbReference>
<dbReference type="InterPro" id="IPR007372">
    <property type="entry name" value="Lipid/polyisoprenoid-bd_YceI"/>
</dbReference>
<dbReference type="SUPFAM" id="SSF101874">
    <property type="entry name" value="YceI-like"/>
    <property type="match status" value="1"/>
</dbReference>
<organism evidence="3 4">
    <name type="scientific">Lentzea tibetensis</name>
    <dbReference type="NCBI Taxonomy" id="2591470"/>
    <lineage>
        <taxon>Bacteria</taxon>
        <taxon>Bacillati</taxon>
        <taxon>Actinomycetota</taxon>
        <taxon>Actinomycetes</taxon>
        <taxon>Pseudonocardiales</taxon>
        <taxon>Pseudonocardiaceae</taxon>
        <taxon>Lentzea</taxon>
    </lineage>
</organism>
<comment type="caution">
    <text evidence="3">The sequence shown here is derived from an EMBL/GenBank/DDBJ whole genome shotgun (WGS) entry which is preliminary data.</text>
</comment>
<name>A0A563F1B3_9PSEU</name>
<dbReference type="PANTHER" id="PTHR34406">
    <property type="entry name" value="PROTEIN YCEI"/>
    <property type="match status" value="1"/>
</dbReference>
<evidence type="ECO:0000256" key="1">
    <source>
        <dbReference type="ARBA" id="ARBA00008812"/>
    </source>
</evidence>
<dbReference type="OrthoDB" id="9811006at2"/>
<dbReference type="EMBL" id="VOBR01000002">
    <property type="protein sequence ID" value="TWP53776.1"/>
    <property type="molecule type" value="Genomic_DNA"/>
</dbReference>
<evidence type="ECO:0000313" key="4">
    <source>
        <dbReference type="Proteomes" id="UP000316639"/>
    </source>
</evidence>
<dbReference type="RefSeq" id="WP_146349372.1">
    <property type="nucleotide sequence ID" value="NZ_VOBR01000002.1"/>
</dbReference>
<sequence length="168" mass="17543">MTTTTKTLAAGTWRADLTRCTASFKIGNLGRVANGTVPVTAGTVEIGADGALLAVHGTLDLSAIDTGIAKRDLDLRKPSLLDLDRHPTMTFTATSASPVEGGWQVAGTLTARGTSTELSGVVELSTADGEPAMTATARLDRRTLGIRAPRFMIGRYVDITVTAVIRST</sequence>
<reference evidence="3 4" key="1">
    <citation type="submission" date="2019-07" db="EMBL/GenBank/DDBJ databases">
        <title>Lentzea xizangensis sp. nov., isolated from Qinghai-Tibetan Plateau Soils.</title>
        <authorList>
            <person name="Huang J."/>
        </authorList>
    </citation>
    <scope>NUCLEOTIDE SEQUENCE [LARGE SCALE GENOMIC DNA]</scope>
    <source>
        <strain evidence="3 4">FXJ1.1311</strain>
    </source>
</reference>
<proteinExistence type="inferred from homology"/>
<evidence type="ECO:0000313" key="3">
    <source>
        <dbReference type="EMBL" id="TWP53776.1"/>
    </source>
</evidence>
<feature type="domain" description="Lipid/polyisoprenoid-binding YceI-like" evidence="2">
    <location>
        <begin position="12"/>
        <end position="166"/>
    </location>
</feature>
<comment type="similarity">
    <text evidence="1">Belongs to the UPF0312 family.</text>
</comment>
<keyword evidence="4" id="KW-1185">Reference proteome</keyword>
<protein>
    <submittedName>
        <fullName evidence="3">YceI family protein</fullName>
    </submittedName>
</protein>